<reference evidence="2 3" key="1">
    <citation type="submission" date="2024-10" db="EMBL/GenBank/DDBJ databases">
        <title>The Natural Products Discovery Center: Release of the First 8490 Sequenced Strains for Exploring Actinobacteria Biosynthetic Diversity.</title>
        <authorList>
            <person name="Kalkreuter E."/>
            <person name="Kautsar S.A."/>
            <person name="Yang D."/>
            <person name="Bader C.D."/>
            <person name="Teijaro C.N."/>
            <person name="Fluegel L."/>
            <person name="Davis C.M."/>
            <person name="Simpson J.R."/>
            <person name="Lauterbach L."/>
            <person name="Steele A.D."/>
            <person name="Gui C."/>
            <person name="Meng S."/>
            <person name="Li G."/>
            <person name="Viehrig K."/>
            <person name="Ye F."/>
            <person name="Su P."/>
            <person name="Kiefer A.F."/>
            <person name="Nichols A."/>
            <person name="Cepeda A.J."/>
            <person name="Yan W."/>
            <person name="Fan B."/>
            <person name="Jiang Y."/>
            <person name="Adhikari A."/>
            <person name="Zheng C.-J."/>
            <person name="Schuster L."/>
            <person name="Cowan T.M."/>
            <person name="Smanski M.J."/>
            <person name="Chevrette M.G."/>
            <person name="De Carvalho L.P.S."/>
            <person name="Shen B."/>
        </authorList>
    </citation>
    <scope>NUCLEOTIDE SEQUENCE [LARGE SCALE GENOMIC DNA]</scope>
    <source>
        <strain evidence="2 3">NPDC049639</strain>
    </source>
</reference>
<dbReference type="InterPro" id="IPR025443">
    <property type="entry name" value="DUF4307"/>
</dbReference>
<proteinExistence type="predicted"/>
<name>A0ABW8ASN8_9ACTN</name>
<organism evidence="2 3">
    <name type="scientific">Spongisporangium articulatum</name>
    <dbReference type="NCBI Taxonomy" id="3362603"/>
    <lineage>
        <taxon>Bacteria</taxon>
        <taxon>Bacillati</taxon>
        <taxon>Actinomycetota</taxon>
        <taxon>Actinomycetes</taxon>
        <taxon>Kineosporiales</taxon>
        <taxon>Kineosporiaceae</taxon>
        <taxon>Spongisporangium</taxon>
    </lineage>
</organism>
<dbReference type="RefSeq" id="WP_398282470.1">
    <property type="nucleotide sequence ID" value="NZ_JBITLV010000005.1"/>
</dbReference>
<dbReference type="EMBL" id="JBITLV010000005">
    <property type="protein sequence ID" value="MFI7588602.1"/>
    <property type="molecule type" value="Genomic_DNA"/>
</dbReference>
<gene>
    <name evidence="2" type="ORF">ACIB24_16145</name>
</gene>
<accession>A0ABW8ASN8</accession>
<comment type="caution">
    <text evidence="2">The sequence shown here is derived from an EMBL/GenBank/DDBJ whole genome shotgun (WGS) entry which is preliminary data.</text>
</comment>
<dbReference type="Proteomes" id="UP001612915">
    <property type="component" value="Unassembled WGS sequence"/>
</dbReference>
<keyword evidence="1" id="KW-1133">Transmembrane helix</keyword>
<keyword evidence="1" id="KW-0812">Transmembrane</keyword>
<keyword evidence="1" id="KW-0472">Membrane</keyword>
<evidence type="ECO:0000313" key="2">
    <source>
        <dbReference type="EMBL" id="MFI7588602.1"/>
    </source>
</evidence>
<protein>
    <submittedName>
        <fullName evidence="2">DUF4307 domain-containing protein</fullName>
    </submittedName>
</protein>
<feature type="transmembrane region" description="Helical" evidence="1">
    <location>
        <begin position="31"/>
        <end position="51"/>
    </location>
</feature>
<evidence type="ECO:0000256" key="1">
    <source>
        <dbReference type="SAM" id="Phobius"/>
    </source>
</evidence>
<keyword evidence="3" id="KW-1185">Reference proteome</keyword>
<dbReference type="Pfam" id="PF14155">
    <property type="entry name" value="DUF4307"/>
    <property type="match status" value="1"/>
</dbReference>
<evidence type="ECO:0000313" key="3">
    <source>
        <dbReference type="Proteomes" id="UP001612915"/>
    </source>
</evidence>
<sequence length="143" mass="15101">MTDSPTAPSPAAPATDLGARYGRRPGGYRRLVVSGVVLAVALVAWLGWTAVRVGDPEISYQDVGFSVISDGQAQITFRVRFAGRVPAATRAACTVQAQNVLHTEIGRKDVTVGPARERRVQVTAQLPTSERANSVTVTGCALL</sequence>